<evidence type="ECO:0000256" key="1">
    <source>
        <dbReference type="SAM" id="MobiDB-lite"/>
    </source>
</evidence>
<keyword evidence="2" id="KW-1133">Transmembrane helix</keyword>
<proteinExistence type="predicted"/>
<feature type="region of interest" description="Disordered" evidence="1">
    <location>
        <begin position="1"/>
        <end position="21"/>
    </location>
</feature>
<feature type="region of interest" description="Disordered" evidence="1">
    <location>
        <begin position="45"/>
        <end position="129"/>
    </location>
</feature>
<accession>A0A7K3M662</accession>
<feature type="compositionally biased region" description="Low complexity" evidence="1">
    <location>
        <begin position="86"/>
        <end position="96"/>
    </location>
</feature>
<dbReference type="AlphaFoldDB" id="A0A7K3M662"/>
<feature type="compositionally biased region" description="Low complexity" evidence="1">
    <location>
        <begin position="58"/>
        <end position="67"/>
    </location>
</feature>
<protein>
    <submittedName>
        <fullName evidence="3">Uncharacterized protein</fullName>
    </submittedName>
</protein>
<feature type="compositionally biased region" description="Acidic residues" evidence="1">
    <location>
        <begin position="97"/>
        <end position="110"/>
    </location>
</feature>
<evidence type="ECO:0000256" key="2">
    <source>
        <dbReference type="SAM" id="Phobius"/>
    </source>
</evidence>
<dbReference type="Proteomes" id="UP000460435">
    <property type="component" value="Unassembled WGS sequence"/>
</dbReference>
<comment type="caution">
    <text evidence="3">The sequence shown here is derived from an EMBL/GenBank/DDBJ whole genome shotgun (WGS) entry which is preliminary data.</text>
</comment>
<dbReference type="RefSeq" id="WP_162451209.1">
    <property type="nucleotide sequence ID" value="NZ_WLZY01000005.1"/>
</dbReference>
<gene>
    <name evidence="3" type="ORF">F7O44_15670</name>
</gene>
<keyword evidence="2" id="KW-0812">Transmembrane</keyword>
<keyword evidence="4" id="KW-1185">Reference proteome</keyword>
<evidence type="ECO:0000313" key="3">
    <source>
        <dbReference type="EMBL" id="NDL58507.1"/>
    </source>
</evidence>
<evidence type="ECO:0000313" key="4">
    <source>
        <dbReference type="Proteomes" id="UP000460435"/>
    </source>
</evidence>
<reference evidence="3 4" key="1">
    <citation type="submission" date="2019-11" db="EMBL/GenBank/DDBJ databases">
        <authorList>
            <person name="Li X.-J."/>
            <person name="Feng X.-M."/>
        </authorList>
    </citation>
    <scope>NUCLEOTIDE SEQUENCE [LARGE SCALE GENOMIC DNA]</scope>
    <source>
        <strain evidence="3 4">XMNu-373</strain>
    </source>
</reference>
<sequence>MTIDDGEPDNSSGSGQPWWRRPRGLAALGIGVAAVIVAGVMLATSGSSDEDPRSAERPPAQQTGTPTPDDDQTPVPEPTPNDGSPDPETTTEPTAAPDDDDDDVADDDATSEPTSPPADGEIDPDEAVREAERVLAEFLAESDAAYQDPGADLSALAEIAGGVAYSEVQAGVTELESVEWRQSGTVDIVEFRPGDVDVSASPASVELSACLDTADIDLVDKSGDSVRGPVDDGPSRTLHQYRVEHVDGQWMVVDHTFPDDADC</sequence>
<keyword evidence="2" id="KW-0472">Membrane</keyword>
<dbReference type="EMBL" id="WLZY01000005">
    <property type="protein sequence ID" value="NDL58507.1"/>
    <property type="molecule type" value="Genomic_DNA"/>
</dbReference>
<organism evidence="3 4">
    <name type="scientific">Phytoactinopolyspora mesophila</name>
    <dbReference type="NCBI Taxonomy" id="2650750"/>
    <lineage>
        <taxon>Bacteria</taxon>
        <taxon>Bacillati</taxon>
        <taxon>Actinomycetota</taxon>
        <taxon>Actinomycetes</taxon>
        <taxon>Jiangellales</taxon>
        <taxon>Jiangellaceae</taxon>
        <taxon>Phytoactinopolyspora</taxon>
    </lineage>
</organism>
<feature type="transmembrane region" description="Helical" evidence="2">
    <location>
        <begin position="24"/>
        <end position="44"/>
    </location>
</feature>
<name>A0A7K3M662_9ACTN</name>